<keyword evidence="3" id="KW-1185">Reference proteome</keyword>
<dbReference type="Proteomes" id="UP000765160">
    <property type="component" value="Unassembled WGS sequence"/>
</dbReference>
<proteinExistence type="predicted"/>
<comment type="caution">
    <text evidence="2">The sequence shown here is derived from an EMBL/GenBank/DDBJ whole genome shotgun (WGS) entry which is preliminary data.</text>
</comment>
<reference evidence="2 3" key="1">
    <citation type="submission" date="2020-03" db="EMBL/GenBank/DDBJ databases">
        <title>Roseomonas selenitidurans sp. nov. isolated from soil.</title>
        <authorList>
            <person name="Liu H."/>
        </authorList>
    </citation>
    <scope>NUCLEOTIDE SEQUENCE [LARGE SCALE GENOMIC DNA]</scope>
    <source>
        <strain evidence="2 3">JCM 15073</strain>
    </source>
</reference>
<protein>
    <submittedName>
        <fullName evidence="2">Uncharacterized protein</fullName>
    </submittedName>
</protein>
<sequence>MSDLLVAERMSGLLTQVLTEPPAWTRLEPRSVSGDPTPGLEARLHDPLWLLARQWQFGEFEGEDAGTPLSVQARVKATRITAWQPGDPAAGHPVRPLPPGMPLDPLVEAEPAAPGGPGLRQRAEGGSLLATAFEEAGWPEGRAALLAAYPLDTTARAAALPEAVPEALAVPRLFATLGRGCADGMAAAAALAAGEPGWLTAAPEAAKAAAAEWLAWWGMAVMPGGPGGETGEAWIPHRLEHRFQVGLGDGTALRAPLHDGGAIDWYSFDASATPLAGAPAEAAEERTISVLASPLRYAGMPADRLWQFEDGAVNLGALEAQPTDLARLCFVEFGMVYGSDWFSVPVDAECGSLNRIETLTTTDTFGEHTLVNPAPEGPAGARFRLFALDAEAGAAPLRGMLVPPALRGTLEGRALEEVLFLRDEAANMAWAVERTVQAPSGDPRPRADEAQAPPPSRTPRAGTELRYLLQTTVPRHWIPLVPVAKPGNAGGFDLRKGTMSGGRDWLGRLLDPTPFTLQEEEVPREGLRVARVPCMARAADGQVLRWVARRVGLGRGEGSSGLDFDATTTG</sequence>
<name>A0ABX1F880_9PROT</name>
<accession>A0ABX1F880</accession>
<organism evidence="2 3">
    <name type="scientific">Falsiroseomonas frigidaquae</name>
    <dbReference type="NCBI Taxonomy" id="487318"/>
    <lineage>
        <taxon>Bacteria</taxon>
        <taxon>Pseudomonadati</taxon>
        <taxon>Pseudomonadota</taxon>
        <taxon>Alphaproteobacteria</taxon>
        <taxon>Acetobacterales</taxon>
        <taxon>Roseomonadaceae</taxon>
        <taxon>Falsiroseomonas</taxon>
    </lineage>
</organism>
<dbReference type="EMBL" id="JAAVTX010000011">
    <property type="protein sequence ID" value="NKE48598.1"/>
    <property type="molecule type" value="Genomic_DNA"/>
</dbReference>
<feature type="region of interest" description="Disordered" evidence="1">
    <location>
        <begin position="436"/>
        <end position="462"/>
    </location>
</feature>
<evidence type="ECO:0000313" key="2">
    <source>
        <dbReference type="EMBL" id="NKE48598.1"/>
    </source>
</evidence>
<gene>
    <name evidence="2" type="ORF">HB662_27770</name>
</gene>
<evidence type="ECO:0000256" key="1">
    <source>
        <dbReference type="SAM" id="MobiDB-lite"/>
    </source>
</evidence>
<evidence type="ECO:0000313" key="3">
    <source>
        <dbReference type="Proteomes" id="UP000765160"/>
    </source>
</evidence>
<dbReference type="RefSeq" id="WP_168055156.1">
    <property type="nucleotide sequence ID" value="NZ_JAATJR010000011.1"/>
</dbReference>